<proteinExistence type="inferred from homology"/>
<dbReference type="InterPro" id="IPR001238">
    <property type="entry name" value="DNA-binding_RecF"/>
</dbReference>
<dbReference type="Pfam" id="PF02463">
    <property type="entry name" value="SMC_N"/>
    <property type="match status" value="1"/>
</dbReference>
<dbReference type="Gene3D" id="1.20.1050.90">
    <property type="entry name" value="RecF/RecN/SMC, N-terminal domain"/>
    <property type="match status" value="1"/>
</dbReference>
<dbReference type="PANTHER" id="PTHR32182">
    <property type="entry name" value="DNA REPLICATION AND REPAIR PROTEIN RECF"/>
    <property type="match status" value="1"/>
</dbReference>
<evidence type="ECO:0000256" key="5">
    <source>
        <dbReference type="ARBA" id="ARBA00022705"/>
    </source>
</evidence>
<dbReference type="InterPro" id="IPR003395">
    <property type="entry name" value="RecF/RecN/SMC_N"/>
</dbReference>
<keyword evidence="5 9" id="KW-0235">DNA replication</keyword>
<dbReference type="PANTHER" id="PTHR32182:SF0">
    <property type="entry name" value="DNA REPLICATION AND REPAIR PROTEIN RECF"/>
    <property type="match status" value="1"/>
</dbReference>
<dbReference type="InterPro" id="IPR018078">
    <property type="entry name" value="DNA-binding_RecF_CS"/>
</dbReference>
<name>A0ABW5E491_9BACT</name>
<evidence type="ECO:0000256" key="4">
    <source>
        <dbReference type="ARBA" id="ARBA00022490"/>
    </source>
</evidence>
<evidence type="ECO:0000256" key="3">
    <source>
        <dbReference type="ARBA" id="ARBA00020170"/>
    </source>
</evidence>
<evidence type="ECO:0000256" key="9">
    <source>
        <dbReference type="HAMAP-Rule" id="MF_00365"/>
    </source>
</evidence>
<sequence length="355" mass="39832">MLTSLRLIDFRCFEELSLEFSECGGIFIGDNAQGKTSILEAICVLVRLQSPRAKTMRPLVRFEAAGLGLAGECWERDLTLRYGRGGAQLQIDGESLETQNLYLQQSGLIVWMGNEDVDLVRGSGGGRRHYLDFICSQLDSGYRRALSRYRRALKARNLLLKDRVSSDAELNAYAEVLIEHGDYLTKVRAQTLSLLEPLASTAQQEISGRDEKLELRFQSGSGGDMREALATTAEAERRQRQTLEGPHRDDVRITINGMPAADFASEGQQRTIALALKLAQGEAIQSIAGRVPVYLLDDIFGELDPDRRNALMKYLPKHAQKFITTTTIDWLQGEWADWEKYDVCEGRVKRLLAES</sequence>
<keyword evidence="9 10" id="KW-0742">SOS response</keyword>
<comment type="function">
    <text evidence="9 10">The RecF protein is involved in DNA metabolism; it is required for DNA replication and normal SOS inducibility. RecF binds preferentially to single-stranded, linear DNA. It also seems to bind ATP.</text>
</comment>
<feature type="domain" description="RecF/RecN/SMC N-terminal" evidence="11">
    <location>
        <begin position="1"/>
        <end position="327"/>
    </location>
</feature>
<gene>
    <name evidence="9 12" type="primary">recF</name>
    <name evidence="12" type="ORF">ACFSQZ_10675</name>
</gene>
<evidence type="ECO:0000313" key="12">
    <source>
        <dbReference type="EMBL" id="MFD2276934.1"/>
    </source>
</evidence>
<keyword evidence="9 10" id="KW-0234">DNA repair</keyword>
<dbReference type="PROSITE" id="PS00618">
    <property type="entry name" value="RECF_2"/>
    <property type="match status" value="1"/>
</dbReference>
<accession>A0ABW5E491</accession>
<dbReference type="Gene3D" id="3.40.50.300">
    <property type="entry name" value="P-loop containing nucleotide triphosphate hydrolases"/>
    <property type="match status" value="1"/>
</dbReference>
<dbReference type="NCBIfam" id="TIGR00611">
    <property type="entry name" value="recf"/>
    <property type="match status" value="1"/>
</dbReference>
<reference evidence="13" key="1">
    <citation type="journal article" date="2019" name="Int. J. Syst. Evol. Microbiol.">
        <title>The Global Catalogue of Microorganisms (GCM) 10K type strain sequencing project: providing services to taxonomists for standard genome sequencing and annotation.</title>
        <authorList>
            <consortium name="The Broad Institute Genomics Platform"/>
            <consortium name="The Broad Institute Genome Sequencing Center for Infectious Disease"/>
            <person name="Wu L."/>
            <person name="Ma J."/>
        </authorList>
    </citation>
    <scope>NUCLEOTIDE SEQUENCE [LARGE SCALE GENOMIC DNA]</scope>
    <source>
        <strain evidence="13">JCM 16545</strain>
    </source>
</reference>
<dbReference type="InterPro" id="IPR042174">
    <property type="entry name" value="RecF_2"/>
</dbReference>
<dbReference type="RefSeq" id="WP_377092861.1">
    <property type="nucleotide sequence ID" value="NZ_JBHSJM010000001.1"/>
</dbReference>
<keyword evidence="7 9" id="KW-0067">ATP-binding</keyword>
<dbReference type="EMBL" id="JBHUJC010000034">
    <property type="protein sequence ID" value="MFD2276934.1"/>
    <property type="molecule type" value="Genomic_DNA"/>
</dbReference>
<keyword evidence="9 10" id="KW-0227">DNA damage</keyword>
<evidence type="ECO:0000256" key="2">
    <source>
        <dbReference type="ARBA" id="ARBA00008016"/>
    </source>
</evidence>
<evidence type="ECO:0000259" key="11">
    <source>
        <dbReference type="Pfam" id="PF02463"/>
    </source>
</evidence>
<evidence type="ECO:0000313" key="13">
    <source>
        <dbReference type="Proteomes" id="UP001597297"/>
    </source>
</evidence>
<keyword evidence="8 9" id="KW-0238">DNA-binding</keyword>
<keyword evidence="13" id="KW-1185">Reference proteome</keyword>
<feature type="binding site" evidence="9">
    <location>
        <begin position="29"/>
        <end position="36"/>
    </location>
    <ligand>
        <name>ATP</name>
        <dbReference type="ChEBI" id="CHEBI:30616"/>
    </ligand>
</feature>
<dbReference type="Proteomes" id="UP001597297">
    <property type="component" value="Unassembled WGS sequence"/>
</dbReference>
<keyword evidence="6 9" id="KW-0547">Nucleotide-binding</keyword>
<comment type="similarity">
    <text evidence="2 9 10">Belongs to the RecF family.</text>
</comment>
<evidence type="ECO:0000256" key="8">
    <source>
        <dbReference type="ARBA" id="ARBA00023125"/>
    </source>
</evidence>
<evidence type="ECO:0000256" key="10">
    <source>
        <dbReference type="RuleBase" id="RU000578"/>
    </source>
</evidence>
<dbReference type="SUPFAM" id="SSF52540">
    <property type="entry name" value="P-loop containing nucleoside triphosphate hydrolases"/>
    <property type="match status" value="1"/>
</dbReference>
<dbReference type="HAMAP" id="MF_00365">
    <property type="entry name" value="RecF"/>
    <property type="match status" value="1"/>
</dbReference>
<keyword evidence="4 9" id="KW-0963">Cytoplasm</keyword>
<protein>
    <recommendedName>
        <fullName evidence="3 9">DNA replication and repair protein RecF</fullName>
    </recommendedName>
</protein>
<comment type="subcellular location">
    <subcellularLocation>
        <location evidence="1 9 10">Cytoplasm</location>
    </subcellularLocation>
</comment>
<organism evidence="12 13">
    <name type="scientific">Rubritalea spongiae</name>
    <dbReference type="NCBI Taxonomy" id="430797"/>
    <lineage>
        <taxon>Bacteria</taxon>
        <taxon>Pseudomonadati</taxon>
        <taxon>Verrucomicrobiota</taxon>
        <taxon>Verrucomicrobiia</taxon>
        <taxon>Verrucomicrobiales</taxon>
        <taxon>Rubritaleaceae</taxon>
        <taxon>Rubritalea</taxon>
    </lineage>
</organism>
<dbReference type="InterPro" id="IPR027417">
    <property type="entry name" value="P-loop_NTPase"/>
</dbReference>
<evidence type="ECO:0000256" key="6">
    <source>
        <dbReference type="ARBA" id="ARBA00022741"/>
    </source>
</evidence>
<evidence type="ECO:0000256" key="1">
    <source>
        <dbReference type="ARBA" id="ARBA00004496"/>
    </source>
</evidence>
<comment type="caution">
    <text evidence="12">The sequence shown here is derived from an EMBL/GenBank/DDBJ whole genome shotgun (WGS) entry which is preliminary data.</text>
</comment>
<evidence type="ECO:0000256" key="7">
    <source>
        <dbReference type="ARBA" id="ARBA00022840"/>
    </source>
</evidence>